<organism evidence="2">
    <name type="scientific">Dissoconium aciculare CBS 342.82</name>
    <dbReference type="NCBI Taxonomy" id="1314786"/>
    <lineage>
        <taxon>Eukaryota</taxon>
        <taxon>Fungi</taxon>
        <taxon>Dikarya</taxon>
        <taxon>Ascomycota</taxon>
        <taxon>Pezizomycotina</taxon>
        <taxon>Dothideomycetes</taxon>
        <taxon>Dothideomycetidae</taxon>
        <taxon>Mycosphaerellales</taxon>
        <taxon>Dissoconiaceae</taxon>
        <taxon>Dissoconium</taxon>
    </lineage>
</organism>
<proteinExistence type="predicted"/>
<sequence>MGIWDRVLDFPRADNVTGCELKQIIAFLLPENREVMPTSLPACLPSDRGAAPCFFPYHEKLYTSMSLSSPNHLLSDHHPPILHQIFHLRSIYTFVVSIIVINNKITTLSLNINFLSRKGKRE</sequence>
<evidence type="ECO:0000313" key="2">
    <source>
        <dbReference type="RefSeq" id="XP_033458952.1"/>
    </source>
</evidence>
<dbReference type="AlphaFoldDB" id="A0A6J3M1M3"/>
<reference evidence="2" key="1">
    <citation type="submission" date="2020-01" db="EMBL/GenBank/DDBJ databases">
        <authorList>
            <consortium name="DOE Joint Genome Institute"/>
            <person name="Haridas S."/>
            <person name="Albert R."/>
            <person name="Binder M."/>
            <person name="Bloem J."/>
            <person name="Labutti K."/>
            <person name="Salamov A."/>
            <person name="Andreopoulos B."/>
            <person name="Baker S.E."/>
            <person name="Barry K."/>
            <person name="Bills G."/>
            <person name="Bluhm B.H."/>
            <person name="Cannon C."/>
            <person name="Castanera R."/>
            <person name="Culley D.E."/>
            <person name="Daum C."/>
            <person name="Ezra D."/>
            <person name="Gonzalez J.B."/>
            <person name="Henrissat B."/>
            <person name="Kuo A."/>
            <person name="Liang C."/>
            <person name="Lipzen A."/>
            <person name="Lutzoni F."/>
            <person name="Magnuson J."/>
            <person name="Mondo S."/>
            <person name="Nolan M."/>
            <person name="Ohm R."/>
            <person name="Pangilinan J."/>
            <person name="Park H.-J."/>
            <person name="Ramirez L."/>
            <person name="Alfaro M."/>
            <person name="Sun H."/>
            <person name="Tritt A."/>
            <person name="Yoshinaga Y."/>
            <person name="Zwiers L.-H."/>
            <person name="Turgeon B.G."/>
            <person name="Goodwin S.B."/>
            <person name="Spatafora J.W."/>
            <person name="Crous P.W."/>
            <person name="Grigoriev I.V."/>
        </authorList>
    </citation>
    <scope>NUCLEOTIDE SEQUENCE</scope>
    <source>
        <strain evidence="2">CBS 342.82</strain>
    </source>
</reference>
<reference evidence="2" key="3">
    <citation type="submission" date="2025-08" db="UniProtKB">
        <authorList>
            <consortium name="RefSeq"/>
        </authorList>
    </citation>
    <scope>IDENTIFICATION</scope>
    <source>
        <strain evidence="2">CBS 342.82</strain>
    </source>
</reference>
<dbReference type="GeneID" id="54362726"/>
<reference evidence="2" key="2">
    <citation type="submission" date="2020-04" db="EMBL/GenBank/DDBJ databases">
        <authorList>
            <consortium name="NCBI Genome Project"/>
        </authorList>
    </citation>
    <scope>NUCLEOTIDE SEQUENCE</scope>
    <source>
        <strain evidence="2">CBS 342.82</strain>
    </source>
</reference>
<dbReference type="RefSeq" id="XP_033458952.1">
    <property type="nucleotide sequence ID" value="XM_033604926.1"/>
</dbReference>
<name>A0A6J3M1M3_9PEZI</name>
<gene>
    <name evidence="2" type="ORF">K489DRAFT_380656</name>
</gene>
<accession>A0A6J3M1M3</accession>
<dbReference type="Proteomes" id="UP000504637">
    <property type="component" value="Unplaced"/>
</dbReference>
<protein>
    <submittedName>
        <fullName evidence="2">Uncharacterized protein</fullName>
    </submittedName>
</protein>
<evidence type="ECO:0000313" key="1">
    <source>
        <dbReference type="Proteomes" id="UP000504637"/>
    </source>
</evidence>
<keyword evidence="1" id="KW-1185">Reference proteome</keyword>